<sequence>MLLYFMQFLQFDKIFSLSISEFAMQIAN</sequence>
<reference evidence="1" key="1">
    <citation type="submission" date="2018-01" db="EMBL/GenBank/DDBJ databases">
        <authorList>
            <person name="Clerissi C."/>
        </authorList>
    </citation>
    <scope>NUCLEOTIDE SEQUENCE</scope>
    <source>
        <strain evidence="1">Cupriavidus taiwanensis STM 3521</strain>
    </source>
</reference>
<evidence type="ECO:0000313" key="1">
    <source>
        <dbReference type="EMBL" id="SOY64180.1"/>
    </source>
</evidence>
<comment type="caution">
    <text evidence="1">The sequence shown here is derived from an EMBL/GenBank/DDBJ whole genome shotgun (WGS) entry which is preliminary data.</text>
</comment>
<proteinExistence type="predicted"/>
<organism evidence="1">
    <name type="scientific">Cupriavidus taiwanensis</name>
    <dbReference type="NCBI Taxonomy" id="164546"/>
    <lineage>
        <taxon>Bacteria</taxon>
        <taxon>Pseudomonadati</taxon>
        <taxon>Pseudomonadota</taxon>
        <taxon>Betaproteobacteria</taxon>
        <taxon>Burkholderiales</taxon>
        <taxon>Burkholderiaceae</taxon>
        <taxon>Cupriavidus</taxon>
    </lineage>
</organism>
<dbReference type="EMBL" id="OFSP01000037">
    <property type="protein sequence ID" value="SOY64180.1"/>
    <property type="molecule type" value="Genomic_DNA"/>
</dbReference>
<name>A0A375C7K9_9BURK</name>
<dbReference type="AlphaFoldDB" id="A0A375C7K9"/>
<gene>
    <name evidence="1" type="ORF">CBM2589_A70296</name>
</gene>
<accession>A0A375C7K9</accession>
<protein>
    <submittedName>
        <fullName evidence="1">Uncharacterized protein</fullName>
    </submittedName>
</protein>
<dbReference type="Proteomes" id="UP000256297">
    <property type="component" value="Chromosome CBM2589_a"/>
</dbReference>